<name>A0AA85BFB0_9TREM</name>
<sequence length="140" mass="16034">MNAESNTLNCMQPNVGCVPHRVGGGRGRRSRSKNELYSRKAANSTSHSYTRLTALYVFSLYRCKIRPFKTDVYRYGIELWKFPETRTSHHQSIPSSFNNGNLQPEQMIIIAALDKSDYENLLNDLYQALCETNLVALELK</sequence>
<evidence type="ECO:0000313" key="1">
    <source>
        <dbReference type="Proteomes" id="UP000050791"/>
    </source>
</evidence>
<reference evidence="2" key="1">
    <citation type="submission" date="2023-11" db="UniProtKB">
        <authorList>
            <consortium name="WormBaseParasite"/>
        </authorList>
    </citation>
    <scope>IDENTIFICATION</scope>
</reference>
<organism evidence="1 2">
    <name type="scientific">Schistosoma mattheei</name>
    <dbReference type="NCBI Taxonomy" id="31246"/>
    <lineage>
        <taxon>Eukaryota</taxon>
        <taxon>Metazoa</taxon>
        <taxon>Spiralia</taxon>
        <taxon>Lophotrochozoa</taxon>
        <taxon>Platyhelminthes</taxon>
        <taxon>Trematoda</taxon>
        <taxon>Digenea</taxon>
        <taxon>Strigeidida</taxon>
        <taxon>Schistosomatoidea</taxon>
        <taxon>Schistosomatidae</taxon>
        <taxon>Schistosoma</taxon>
    </lineage>
</organism>
<dbReference type="Proteomes" id="UP000050791">
    <property type="component" value="Unassembled WGS sequence"/>
</dbReference>
<accession>A0AA85BFB0</accession>
<protein>
    <submittedName>
        <fullName evidence="2">Uncharacterized protein</fullName>
    </submittedName>
</protein>
<dbReference type="AlphaFoldDB" id="A0AA85BFB0"/>
<dbReference type="WBParaSite" id="SMTH1_52930.1">
    <property type="protein sequence ID" value="SMTH1_52930.1"/>
    <property type="gene ID" value="SMTH1_52930"/>
</dbReference>
<evidence type="ECO:0000313" key="2">
    <source>
        <dbReference type="WBParaSite" id="SMTH1_52930.1"/>
    </source>
</evidence>
<proteinExistence type="predicted"/>